<keyword evidence="2 6" id="KW-0812">Transmembrane</keyword>
<dbReference type="SUPFAM" id="SSF103473">
    <property type="entry name" value="MFS general substrate transporter"/>
    <property type="match status" value="1"/>
</dbReference>
<dbReference type="GO" id="GO:0005886">
    <property type="term" value="C:plasma membrane"/>
    <property type="evidence" value="ECO:0007669"/>
    <property type="project" value="TreeGrafter"/>
</dbReference>
<feature type="transmembrane region" description="Helical" evidence="6">
    <location>
        <begin position="572"/>
        <end position="593"/>
    </location>
</feature>
<feature type="transmembrane region" description="Helical" evidence="6">
    <location>
        <begin position="287"/>
        <end position="310"/>
    </location>
</feature>
<name>A0A559MHJ9_9HELO</name>
<evidence type="ECO:0000259" key="7">
    <source>
        <dbReference type="PROSITE" id="PS50850"/>
    </source>
</evidence>
<feature type="transmembrane region" description="Helical" evidence="6">
    <location>
        <begin position="264"/>
        <end position="281"/>
    </location>
</feature>
<evidence type="ECO:0000256" key="3">
    <source>
        <dbReference type="ARBA" id="ARBA00022989"/>
    </source>
</evidence>
<feature type="non-terminal residue" evidence="8">
    <location>
        <position position="661"/>
    </location>
</feature>
<evidence type="ECO:0000256" key="5">
    <source>
        <dbReference type="SAM" id="MobiDB-lite"/>
    </source>
</evidence>
<evidence type="ECO:0000256" key="1">
    <source>
        <dbReference type="ARBA" id="ARBA00004141"/>
    </source>
</evidence>
<feature type="transmembrane region" description="Helical" evidence="6">
    <location>
        <begin position="198"/>
        <end position="217"/>
    </location>
</feature>
<feature type="transmembrane region" description="Helical" evidence="6">
    <location>
        <begin position="540"/>
        <end position="560"/>
    </location>
</feature>
<dbReference type="PROSITE" id="PS50850">
    <property type="entry name" value="MFS"/>
    <property type="match status" value="1"/>
</dbReference>
<keyword evidence="4 6" id="KW-0472">Membrane</keyword>
<gene>
    <name evidence="8" type="primary">ITP1_1</name>
    <name evidence="8" type="ORF">LAWI1_G005385</name>
</gene>
<reference evidence="8 9" key="1">
    <citation type="submission" date="2018-05" db="EMBL/GenBank/DDBJ databases">
        <title>Genome sequencing and assembly of the regulated plant pathogen Lachnellula willkommii and related sister species for the development of diagnostic species identification markers.</title>
        <authorList>
            <person name="Giroux E."/>
            <person name="Bilodeau G."/>
        </authorList>
    </citation>
    <scope>NUCLEOTIDE SEQUENCE [LARGE SCALE GENOMIC DNA]</scope>
    <source>
        <strain evidence="8 9">CBS 172.35</strain>
    </source>
</reference>
<dbReference type="GO" id="GO:0022857">
    <property type="term" value="F:transmembrane transporter activity"/>
    <property type="evidence" value="ECO:0007669"/>
    <property type="project" value="InterPro"/>
</dbReference>
<feature type="transmembrane region" description="Helical" evidence="6">
    <location>
        <begin position="509"/>
        <end position="528"/>
    </location>
</feature>
<dbReference type="InterPro" id="IPR020846">
    <property type="entry name" value="MFS_dom"/>
</dbReference>
<evidence type="ECO:0000313" key="9">
    <source>
        <dbReference type="Proteomes" id="UP000315522"/>
    </source>
</evidence>
<dbReference type="AlphaFoldDB" id="A0A559MHJ9"/>
<evidence type="ECO:0000256" key="2">
    <source>
        <dbReference type="ARBA" id="ARBA00022692"/>
    </source>
</evidence>
<dbReference type="Gene3D" id="1.20.1720.10">
    <property type="entry name" value="Multidrug resistance protein D"/>
    <property type="match status" value="1"/>
</dbReference>
<evidence type="ECO:0000256" key="4">
    <source>
        <dbReference type="ARBA" id="ARBA00023136"/>
    </source>
</evidence>
<evidence type="ECO:0000256" key="6">
    <source>
        <dbReference type="SAM" id="Phobius"/>
    </source>
</evidence>
<evidence type="ECO:0000313" key="8">
    <source>
        <dbReference type="EMBL" id="TVY92432.1"/>
    </source>
</evidence>
<dbReference type="EMBL" id="QGML01000317">
    <property type="protein sequence ID" value="TVY92432.1"/>
    <property type="molecule type" value="Genomic_DNA"/>
</dbReference>
<keyword evidence="3 6" id="KW-1133">Transmembrane helix</keyword>
<protein>
    <submittedName>
        <fullName evidence="8">Itaconate transport protein</fullName>
    </submittedName>
</protein>
<feature type="region of interest" description="Disordered" evidence="5">
    <location>
        <begin position="66"/>
        <end position="133"/>
    </location>
</feature>
<feature type="compositionally biased region" description="Polar residues" evidence="5">
    <location>
        <begin position="83"/>
        <end position="93"/>
    </location>
</feature>
<feature type="transmembrane region" description="Helical" evidence="6">
    <location>
        <begin position="352"/>
        <end position="371"/>
    </location>
</feature>
<feature type="compositionally biased region" description="Basic and acidic residues" evidence="5">
    <location>
        <begin position="120"/>
        <end position="133"/>
    </location>
</feature>
<comment type="subcellular location">
    <subcellularLocation>
        <location evidence="1">Membrane</location>
        <topology evidence="1">Multi-pass membrane protein</topology>
    </subcellularLocation>
</comment>
<dbReference type="InterPro" id="IPR011701">
    <property type="entry name" value="MFS"/>
</dbReference>
<keyword evidence="9" id="KW-1185">Reference proteome</keyword>
<feature type="transmembrane region" description="Helical" evidence="6">
    <location>
        <begin position="322"/>
        <end position="346"/>
    </location>
</feature>
<dbReference type="Proteomes" id="UP000315522">
    <property type="component" value="Unassembled WGS sequence"/>
</dbReference>
<accession>A0A559MHJ9</accession>
<comment type="caution">
    <text evidence="8">The sequence shown here is derived from an EMBL/GenBank/DDBJ whole genome shotgun (WGS) entry which is preliminary data.</text>
</comment>
<dbReference type="InterPro" id="IPR036259">
    <property type="entry name" value="MFS_trans_sf"/>
</dbReference>
<dbReference type="Pfam" id="PF07690">
    <property type="entry name" value="MFS_1"/>
    <property type="match status" value="1"/>
</dbReference>
<feature type="compositionally biased region" description="Low complexity" evidence="5">
    <location>
        <begin position="66"/>
        <end position="77"/>
    </location>
</feature>
<feature type="transmembrane region" description="Helical" evidence="6">
    <location>
        <begin position="229"/>
        <end position="252"/>
    </location>
</feature>
<feature type="compositionally biased region" description="Polar residues" evidence="5">
    <location>
        <begin position="100"/>
        <end position="119"/>
    </location>
</feature>
<dbReference type="PANTHER" id="PTHR23502:SF26">
    <property type="entry name" value="MAJOR FACILITATOR SUPERFAMILY (MFS) PROFILE DOMAIN-CONTAINING PROTEIN"/>
    <property type="match status" value="1"/>
</dbReference>
<dbReference type="PANTHER" id="PTHR23502">
    <property type="entry name" value="MAJOR FACILITATOR SUPERFAMILY"/>
    <property type="match status" value="1"/>
</dbReference>
<proteinExistence type="predicted"/>
<feature type="region of interest" description="Disordered" evidence="5">
    <location>
        <begin position="1"/>
        <end position="52"/>
    </location>
</feature>
<sequence length="661" mass="71816">MESTPSDSPWAPTRGTSNFLAVPRPALQSRPSTKRKSSWVTTKVSCNSSMTSKSASIPIFVHVGDLLKPPSSSTKLPPDQETDGNFSKVSSESDLGVGRTSPSNPYSEAPRKSTSTIKLETSKEKEKNSVMEGGKWERRTKSIYSLFPEPPDPFEHFDKWFPKSPQEIHVEGKQKAFVDKSLPQPPYHVFDHGKKLQIVILVSLAGILSPLSTSIYLPALTAIASEFNINSAVVLLTVTVFMVFHAIAPFFWMPICSTLGRRPAFVVTLTVFVGSNIGLVYSKSFAALMVLRAVQAIGSAALTAICAAVIGDISSSKERARFIGLFGGTLMFTFIGPFLGGILTHWMGFRSIFWFLFASGSVVLILIIMMLPETLRSIAGNGTIRLKPIQQPLVNIFRSSSDTPFDSNRASFSVRTKSLRMDSIIEPFHCLLQKDVLVTAIVGSVAFAICTTVITTTTTMFEQHYHISAFTIGLAFLPAEPAPIMYDLEKDMRLDHKTLPEFPIERARLRNSWWIALIFICTTAGYGFSFSAPTIAPPLVLQFFIVSSATALLLLNGVLITDLYSGNGSVTLAVNLIRFSMGALAVGTVQLALDRIGNGPTFLTLAMALASKKELDLASQEAVGGYNFASFGTDGSILGVYEKQALAGLSSDERGDRGIGE</sequence>
<feature type="transmembrane region" description="Helical" evidence="6">
    <location>
        <begin position="436"/>
        <end position="455"/>
    </location>
</feature>
<organism evidence="8 9">
    <name type="scientific">Lachnellula willkommii</name>
    <dbReference type="NCBI Taxonomy" id="215461"/>
    <lineage>
        <taxon>Eukaryota</taxon>
        <taxon>Fungi</taxon>
        <taxon>Dikarya</taxon>
        <taxon>Ascomycota</taxon>
        <taxon>Pezizomycotina</taxon>
        <taxon>Leotiomycetes</taxon>
        <taxon>Helotiales</taxon>
        <taxon>Lachnaceae</taxon>
        <taxon>Lachnellula</taxon>
    </lineage>
</organism>
<feature type="domain" description="Major facilitator superfamily (MFS) profile" evidence="7">
    <location>
        <begin position="198"/>
        <end position="661"/>
    </location>
</feature>
<feature type="compositionally biased region" description="Polar residues" evidence="5">
    <location>
        <begin position="38"/>
        <end position="52"/>
    </location>
</feature>